<dbReference type="EMBL" id="JH109153">
    <property type="protein sequence ID" value="EGW21055.1"/>
    <property type="molecule type" value="Genomic_DNA"/>
</dbReference>
<feature type="active site" description="Nucleophile" evidence="5">
    <location>
        <position position="47"/>
    </location>
</feature>
<protein>
    <recommendedName>
        <fullName evidence="5">tRNA pseudouridine synthase B</fullName>
        <ecNumber evidence="5">5.4.99.25</ecNumber>
    </recommendedName>
    <alternativeName>
        <fullName evidence="5">tRNA pseudouridine(55) synthase</fullName>
        <shortName evidence="5">Psi55 synthase</shortName>
    </alternativeName>
    <alternativeName>
        <fullName evidence="5">tRNA pseudouridylate synthase</fullName>
    </alternativeName>
    <alternativeName>
        <fullName evidence="5">tRNA-uridine isomerase</fullName>
    </alternativeName>
</protein>
<reference evidence="10 11" key="1">
    <citation type="submission" date="2011-06" db="EMBL/GenBank/DDBJ databases">
        <title>Genomic sequence of Methylobacter tundripaludum SV96.</title>
        <authorList>
            <consortium name="US DOE Joint Genome Institute"/>
            <person name="Lucas S."/>
            <person name="Han J."/>
            <person name="Lapidus A."/>
            <person name="Cheng J.-F."/>
            <person name="Goodwin L."/>
            <person name="Pitluck S."/>
            <person name="Held B."/>
            <person name="Detter J.C."/>
            <person name="Han C."/>
            <person name="Tapia R."/>
            <person name="Land M."/>
            <person name="Hauser L."/>
            <person name="Kyrpides N."/>
            <person name="Ivanova N."/>
            <person name="Ovchinnikova G."/>
            <person name="Pagani I."/>
            <person name="Klotz M.G."/>
            <person name="Dispirito A.A."/>
            <person name="Murrell J.C."/>
            <person name="Dunfield P."/>
            <person name="Kalyuzhnaya M.G."/>
            <person name="Svenning M."/>
            <person name="Trotsenko Y.A."/>
            <person name="Stein L.Y."/>
            <person name="Woyke T."/>
        </authorList>
    </citation>
    <scope>NUCLEOTIDE SEQUENCE [LARGE SCALE GENOMIC DNA]</scope>
    <source>
        <strain evidence="11">ATCC BAA-1195 / DSM 17260 / SV96</strain>
    </source>
</reference>
<dbReference type="InterPro" id="IPR032819">
    <property type="entry name" value="TruB_C"/>
</dbReference>
<evidence type="ECO:0000313" key="11">
    <source>
        <dbReference type="Proteomes" id="UP000004664"/>
    </source>
</evidence>
<feature type="domain" description="tRNA pseudouridine synthase II TruB subfamily 1 C-terminal" evidence="8">
    <location>
        <begin position="248"/>
        <end position="316"/>
    </location>
</feature>
<evidence type="ECO:0000313" key="10">
    <source>
        <dbReference type="EMBL" id="EGW21055.1"/>
    </source>
</evidence>
<dbReference type="RefSeq" id="WP_006893537.1">
    <property type="nucleotide sequence ID" value="NZ_JH109153.1"/>
</dbReference>
<accession>G3J1I3</accession>
<evidence type="ECO:0000256" key="1">
    <source>
        <dbReference type="ARBA" id="ARBA00000385"/>
    </source>
</evidence>
<keyword evidence="4 5" id="KW-0413">Isomerase</keyword>
<dbReference type="FunFam" id="3.30.2350.10:FF:000011">
    <property type="entry name" value="tRNA pseudouridine synthase B"/>
    <property type="match status" value="1"/>
</dbReference>
<dbReference type="OrthoDB" id="9802309at2"/>
<sequence length="342" mass="37321">MSKRKSGCNIHGILLLDKRLGVSSNKALQEVRRLFNANKAGHTGSLDPLATGLLPLCFGEATKVSALMLDDNKRYQVVIQLGVMTDTGDREGAVIETKPVPELSIDDIQACLEKFTGEIDQVPPMYSALKHNGKKLYELAREGKTVERKARRITLFELKLLTDSQALAEQPDQLTLDVFCSKGTYIRSLAEDIGHTLGCGGTVKELRRLEAGQFNIENARTIEQLTEMDQQSLFQCLINVDKPLEALPAVQLSDEQTICIKYGQSLDFLPFDPLSANGASASPERRQGTVRMYNDAVFLGLGEMLMDGKLAPKKLFNMSNESVSATAPASPKAPTVGALPPA</sequence>
<dbReference type="HAMAP" id="MF_01080">
    <property type="entry name" value="TruB_bact"/>
    <property type="match status" value="1"/>
</dbReference>
<feature type="domain" description="Pseudouridine synthase II N-terminal" evidence="7">
    <location>
        <begin position="32"/>
        <end position="186"/>
    </location>
</feature>
<dbReference type="InterPro" id="IPR014780">
    <property type="entry name" value="tRNA_psdUridine_synth_TruB"/>
</dbReference>
<dbReference type="InterPro" id="IPR002501">
    <property type="entry name" value="PsdUridine_synth_N"/>
</dbReference>
<dbReference type="AlphaFoldDB" id="G3J1I3"/>
<dbReference type="Gene3D" id="2.30.130.10">
    <property type="entry name" value="PUA domain"/>
    <property type="match status" value="1"/>
</dbReference>
<evidence type="ECO:0000259" key="9">
    <source>
        <dbReference type="Pfam" id="PF16198"/>
    </source>
</evidence>
<keyword evidence="11" id="KW-1185">Reference proteome</keyword>
<dbReference type="Pfam" id="PF16198">
    <property type="entry name" value="TruB_C_2"/>
    <property type="match status" value="1"/>
</dbReference>
<dbReference type="InterPro" id="IPR020103">
    <property type="entry name" value="PsdUridine_synth_cat_dom_sf"/>
</dbReference>
<dbReference type="Proteomes" id="UP000004664">
    <property type="component" value="Unassembled WGS sequence"/>
</dbReference>
<dbReference type="Pfam" id="PF09157">
    <property type="entry name" value="TruB-C_2"/>
    <property type="match status" value="1"/>
</dbReference>
<dbReference type="EC" id="5.4.99.25" evidence="5"/>
<evidence type="ECO:0000256" key="4">
    <source>
        <dbReference type="ARBA" id="ARBA00023235"/>
    </source>
</evidence>
<comment type="similarity">
    <text evidence="2 5">Belongs to the pseudouridine synthase TruB family. Type 1 subfamily.</text>
</comment>
<dbReference type="NCBIfam" id="TIGR00431">
    <property type="entry name" value="TruB"/>
    <property type="match status" value="1"/>
</dbReference>
<feature type="domain" description="tRNA pseudouridylate synthase B C-terminal" evidence="9">
    <location>
        <begin position="187"/>
        <end position="244"/>
    </location>
</feature>
<dbReference type="HOGENOM" id="CLU_032087_0_3_6"/>
<feature type="region of interest" description="Disordered" evidence="6">
    <location>
        <begin position="323"/>
        <end position="342"/>
    </location>
</feature>
<evidence type="ECO:0000256" key="3">
    <source>
        <dbReference type="ARBA" id="ARBA00022694"/>
    </source>
</evidence>
<name>G3J1I3_METTV</name>
<evidence type="ECO:0000256" key="6">
    <source>
        <dbReference type="SAM" id="MobiDB-lite"/>
    </source>
</evidence>
<organism evidence="10 11">
    <name type="scientific">Methylobacter tundripaludum (strain ATCC BAA-1195 / DSM 17260 / SV96)</name>
    <dbReference type="NCBI Taxonomy" id="697282"/>
    <lineage>
        <taxon>Bacteria</taxon>
        <taxon>Pseudomonadati</taxon>
        <taxon>Pseudomonadota</taxon>
        <taxon>Gammaproteobacteria</taxon>
        <taxon>Methylococcales</taxon>
        <taxon>Methylococcaceae</taxon>
        <taxon>Methylobacter</taxon>
    </lineage>
</organism>
<evidence type="ECO:0000259" key="7">
    <source>
        <dbReference type="Pfam" id="PF01509"/>
    </source>
</evidence>
<dbReference type="GO" id="GO:0003723">
    <property type="term" value="F:RNA binding"/>
    <property type="evidence" value="ECO:0007669"/>
    <property type="project" value="InterPro"/>
</dbReference>
<comment type="catalytic activity">
    <reaction evidence="1 5">
        <text>uridine(55) in tRNA = pseudouridine(55) in tRNA</text>
        <dbReference type="Rhea" id="RHEA:42532"/>
        <dbReference type="Rhea" id="RHEA-COMP:10101"/>
        <dbReference type="Rhea" id="RHEA-COMP:10102"/>
        <dbReference type="ChEBI" id="CHEBI:65314"/>
        <dbReference type="ChEBI" id="CHEBI:65315"/>
        <dbReference type="EC" id="5.4.99.25"/>
    </reaction>
</comment>
<evidence type="ECO:0000256" key="5">
    <source>
        <dbReference type="HAMAP-Rule" id="MF_01080"/>
    </source>
</evidence>
<dbReference type="PANTHER" id="PTHR13767:SF2">
    <property type="entry name" value="PSEUDOURIDYLATE SYNTHASE TRUB1"/>
    <property type="match status" value="1"/>
</dbReference>
<dbReference type="STRING" id="697282.Mettu_4210"/>
<dbReference type="SUPFAM" id="SSF55120">
    <property type="entry name" value="Pseudouridine synthase"/>
    <property type="match status" value="1"/>
</dbReference>
<dbReference type="PANTHER" id="PTHR13767">
    <property type="entry name" value="TRNA-PSEUDOURIDINE SYNTHASE"/>
    <property type="match status" value="1"/>
</dbReference>
<dbReference type="Pfam" id="PF01509">
    <property type="entry name" value="TruB_N"/>
    <property type="match status" value="1"/>
</dbReference>
<comment type="function">
    <text evidence="5">Responsible for synthesis of pseudouridine from uracil-55 in the psi GC loop of transfer RNAs.</text>
</comment>
<dbReference type="CDD" id="cd21152">
    <property type="entry name" value="PUA_TruB_bacterial"/>
    <property type="match status" value="1"/>
</dbReference>
<dbReference type="GO" id="GO:1990481">
    <property type="term" value="P:mRNA pseudouridine synthesis"/>
    <property type="evidence" value="ECO:0007669"/>
    <property type="project" value="TreeGrafter"/>
</dbReference>
<dbReference type="eggNOG" id="COG0130">
    <property type="taxonomic scope" value="Bacteria"/>
</dbReference>
<dbReference type="CDD" id="cd02573">
    <property type="entry name" value="PseudoU_synth_EcTruB"/>
    <property type="match status" value="1"/>
</dbReference>
<dbReference type="InterPro" id="IPR036974">
    <property type="entry name" value="PUA_sf"/>
</dbReference>
<dbReference type="SUPFAM" id="SSF88697">
    <property type="entry name" value="PUA domain-like"/>
    <property type="match status" value="1"/>
</dbReference>
<keyword evidence="3 5" id="KW-0819">tRNA processing</keyword>
<dbReference type="GO" id="GO:0031119">
    <property type="term" value="P:tRNA pseudouridine synthesis"/>
    <property type="evidence" value="ECO:0007669"/>
    <property type="project" value="UniProtKB-UniRule"/>
</dbReference>
<proteinExistence type="inferred from homology"/>
<gene>
    <name evidence="5" type="primary">truB</name>
    <name evidence="10" type="ORF">Mettu_4210</name>
</gene>
<feature type="compositionally biased region" description="Low complexity" evidence="6">
    <location>
        <begin position="323"/>
        <end position="336"/>
    </location>
</feature>
<dbReference type="InterPro" id="IPR015240">
    <property type="entry name" value="tRNA_sdUridine_synth_fam1_C"/>
</dbReference>
<dbReference type="GO" id="GO:0160148">
    <property type="term" value="F:tRNA pseudouridine(55) synthase activity"/>
    <property type="evidence" value="ECO:0007669"/>
    <property type="project" value="UniProtKB-EC"/>
</dbReference>
<evidence type="ECO:0000259" key="8">
    <source>
        <dbReference type="Pfam" id="PF09157"/>
    </source>
</evidence>
<evidence type="ECO:0000256" key="2">
    <source>
        <dbReference type="ARBA" id="ARBA00005642"/>
    </source>
</evidence>
<dbReference type="Gene3D" id="3.30.2350.10">
    <property type="entry name" value="Pseudouridine synthase"/>
    <property type="match status" value="1"/>
</dbReference>
<dbReference type="InterPro" id="IPR015947">
    <property type="entry name" value="PUA-like_sf"/>
</dbReference>